<accession>A0A1M6M4S0</accession>
<dbReference type="PANTHER" id="PTHR12049">
    <property type="entry name" value="PROTEIN ARGININE METHYLTRANSFERASE NDUFAF7, MITOCHONDRIAL"/>
    <property type="match status" value="1"/>
</dbReference>
<dbReference type="GO" id="GO:0032259">
    <property type="term" value="P:methylation"/>
    <property type="evidence" value="ECO:0007669"/>
    <property type="project" value="UniProtKB-KW"/>
</dbReference>
<sequence length="390" mass="44171">MTISVEEKPELVELLHRRIEEAGGIDFAEFMEHCLYHPEYGYYTTPRTRIGKEGDFFTSSSVHSMFGRLISRQLVQMWQLLGEGDFTIAEQGAGEGHLCLDILDALAEEAPEFYQRLKYRIVEISPDHRSGQNTKLKRHVDAGRVEWCTIDQLQGMEGCYLSNELVDAFPVHLVDKNNGELKEIFVVNSEKGFVEDVRPLENKAISDYFELVEHGLLEGNRGEVNLQALSWMKSVARVLKRGFVLTIDYGYPAKELYAPFRRNGTLLCYHKHQSNENPYQRVGCQDITAHIDFTALQKVGEQNGLDSLYLGDQCNFLLGVGFLEALMELQMRTSDPQEAQAIRMTLKNLIMPEGGMGESFKVLVQGKDVGQPDLLCARKISDIRLPPGAF</sequence>
<organism evidence="3 4">
    <name type="scientific">Malonomonas rubra DSM 5091</name>
    <dbReference type="NCBI Taxonomy" id="1122189"/>
    <lineage>
        <taxon>Bacteria</taxon>
        <taxon>Pseudomonadati</taxon>
        <taxon>Thermodesulfobacteriota</taxon>
        <taxon>Desulfuromonadia</taxon>
        <taxon>Desulfuromonadales</taxon>
        <taxon>Geopsychrobacteraceae</taxon>
        <taxon>Malonomonas</taxon>
    </lineage>
</organism>
<evidence type="ECO:0000313" key="4">
    <source>
        <dbReference type="Proteomes" id="UP000184171"/>
    </source>
</evidence>
<dbReference type="STRING" id="1122189.SAMN02745165_03163"/>
<dbReference type="EMBL" id="FQZT01000016">
    <property type="protein sequence ID" value="SHJ78474.1"/>
    <property type="molecule type" value="Genomic_DNA"/>
</dbReference>
<dbReference type="GO" id="GO:0035243">
    <property type="term" value="F:protein-arginine omega-N symmetric methyltransferase activity"/>
    <property type="evidence" value="ECO:0007669"/>
    <property type="project" value="TreeGrafter"/>
</dbReference>
<evidence type="ECO:0000256" key="1">
    <source>
        <dbReference type="ARBA" id="ARBA00022603"/>
    </source>
</evidence>
<dbReference type="AlphaFoldDB" id="A0A1M6M4S0"/>
<dbReference type="InterPro" id="IPR003788">
    <property type="entry name" value="NDUFAF7"/>
</dbReference>
<proteinExistence type="predicted"/>
<protein>
    <submittedName>
        <fullName evidence="3">SAM-dependent methyltransferase, MidA family</fullName>
    </submittedName>
</protein>
<dbReference type="Pfam" id="PF02636">
    <property type="entry name" value="Methyltransf_28"/>
    <property type="match status" value="1"/>
</dbReference>
<gene>
    <name evidence="3" type="ORF">SAMN02745165_03163</name>
</gene>
<dbReference type="Proteomes" id="UP000184171">
    <property type="component" value="Unassembled WGS sequence"/>
</dbReference>
<dbReference type="OrthoDB" id="9794208at2"/>
<dbReference type="RefSeq" id="WP_072909702.1">
    <property type="nucleotide sequence ID" value="NZ_FQZT01000016.1"/>
</dbReference>
<evidence type="ECO:0000313" key="3">
    <source>
        <dbReference type="EMBL" id="SHJ78474.1"/>
    </source>
</evidence>
<dbReference type="PANTHER" id="PTHR12049:SF7">
    <property type="entry name" value="PROTEIN ARGININE METHYLTRANSFERASE NDUFAF7, MITOCHONDRIAL"/>
    <property type="match status" value="1"/>
</dbReference>
<name>A0A1M6M4S0_MALRU</name>
<keyword evidence="2 3" id="KW-0808">Transferase</keyword>
<evidence type="ECO:0000256" key="2">
    <source>
        <dbReference type="ARBA" id="ARBA00022679"/>
    </source>
</evidence>
<keyword evidence="1 3" id="KW-0489">Methyltransferase</keyword>
<reference evidence="3 4" key="1">
    <citation type="submission" date="2016-11" db="EMBL/GenBank/DDBJ databases">
        <authorList>
            <person name="Jaros S."/>
            <person name="Januszkiewicz K."/>
            <person name="Wedrychowicz H."/>
        </authorList>
    </citation>
    <scope>NUCLEOTIDE SEQUENCE [LARGE SCALE GENOMIC DNA]</scope>
    <source>
        <strain evidence="3 4">DSM 5091</strain>
    </source>
</reference>
<dbReference type="InterPro" id="IPR038375">
    <property type="entry name" value="NDUFAF7_sf"/>
</dbReference>
<keyword evidence="4" id="KW-1185">Reference proteome</keyword>
<dbReference type="SUPFAM" id="SSF53335">
    <property type="entry name" value="S-adenosyl-L-methionine-dependent methyltransferases"/>
    <property type="match status" value="1"/>
</dbReference>
<dbReference type="InterPro" id="IPR029063">
    <property type="entry name" value="SAM-dependent_MTases_sf"/>
</dbReference>
<dbReference type="Gene3D" id="3.40.50.12710">
    <property type="match status" value="1"/>
</dbReference>